<dbReference type="PANTHER" id="PTHR32026:SF10">
    <property type="entry name" value="METHYLTRANSFERASE-LIKE PROTEIN 24-RELATED"/>
    <property type="match status" value="1"/>
</dbReference>
<evidence type="ECO:0000313" key="3">
    <source>
        <dbReference type="EMBL" id="KAG2500857.1"/>
    </source>
</evidence>
<dbReference type="Pfam" id="PF13383">
    <property type="entry name" value="Methyltransf_22"/>
    <property type="match status" value="1"/>
</dbReference>
<feature type="region of interest" description="Disordered" evidence="1">
    <location>
        <begin position="578"/>
        <end position="617"/>
    </location>
</feature>
<dbReference type="Proteomes" id="UP000612055">
    <property type="component" value="Unassembled WGS sequence"/>
</dbReference>
<organism evidence="3 4">
    <name type="scientific">Edaphochlamys debaryana</name>
    <dbReference type="NCBI Taxonomy" id="47281"/>
    <lineage>
        <taxon>Eukaryota</taxon>
        <taxon>Viridiplantae</taxon>
        <taxon>Chlorophyta</taxon>
        <taxon>core chlorophytes</taxon>
        <taxon>Chlorophyceae</taxon>
        <taxon>CS clade</taxon>
        <taxon>Chlamydomonadales</taxon>
        <taxon>Chlamydomonadales incertae sedis</taxon>
        <taxon>Edaphochlamys</taxon>
    </lineage>
</organism>
<dbReference type="AlphaFoldDB" id="A0A835YFN2"/>
<feature type="domain" description="Methyltransferase" evidence="2">
    <location>
        <begin position="376"/>
        <end position="511"/>
    </location>
</feature>
<keyword evidence="4" id="KW-1185">Reference proteome</keyword>
<dbReference type="EMBL" id="JAEHOE010000003">
    <property type="protein sequence ID" value="KAG2500857.1"/>
    <property type="molecule type" value="Genomic_DNA"/>
</dbReference>
<evidence type="ECO:0000256" key="1">
    <source>
        <dbReference type="SAM" id="MobiDB-lite"/>
    </source>
</evidence>
<dbReference type="InterPro" id="IPR025714">
    <property type="entry name" value="Methyltranfer_dom"/>
</dbReference>
<gene>
    <name evidence="3" type="ORF">HYH03_001618</name>
</gene>
<accession>A0A835YFN2</accession>
<dbReference type="InterPro" id="IPR026913">
    <property type="entry name" value="METTL24"/>
</dbReference>
<reference evidence="3" key="1">
    <citation type="journal article" date="2020" name="bioRxiv">
        <title>Comparative genomics of Chlamydomonas.</title>
        <authorList>
            <person name="Craig R.J."/>
            <person name="Hasan A.R."/>
            <person name="Ness R.W."/>
            <person name="Keightley P.D."/>
        </authorList>
    </citation>
    <scope>NUCLEOTIDE SEQUENCE</scope>
    <source>
        <strain evidence="3">CCAP 11/70</strain>
    </source>
</reference>
<feature type="compositionally biased region" description="Basic residues" evidence="1">
    <location>
        <begin position="608"/>
        <end position="617"/>
    </location>
</feature>
<protein>
    <recommendedName>
        <fullName evidence="2">Methyltransferase domain-containing protein</fullName>
    </recommendedName>
</protein>
<comment type="caution">
    <text evidence="3">The sequence shown here is derived from an EMBL/GenBank/DDBJ whole genome shotgun (WGS) entry which is preliminary data.</text>
</comment>
<name>A0A835YFN2_9CHLO</name>
<evidence type="ECO:0000259" key="2">
    <source>
        <dbReference type="Pfam" id="PF13383"/>
    </source>
</evidence>
<proteinExistence type="predicted"/>
<feature type="region of interest" description="Disordered" evidence="1">
    <location>
        <begin position="273"/>
        <end position="301"/>
    </location>
</feature>
<dbReference type="OrthoDB" id="2015045at2759"/>
<dbReference type="PANTHER" id="PTHR32026">
    <property type="entry name" value="METHYLTRANSFERASE-LIKE PROTEIN 24"/>
    <property type="match status" value="1"/>
</dbReference>
<evidence type="ECO:0000313" key="4">
    <source>
        <dbReference type="Proteomes" id="UP000612055"/>
    </source>
</evidence>
<sequence length="617" mass="67464">MFVRINEFLEANYNDNHPKAHRLFEPFWTGGNTTYAPGHAAGVWCPASQDRIQLTPSTNHFSPASVVCNLTQLNGAAGPCVVVNIASNNSAEFDRAVLGHTPCDVDTSDCTAGDGWQAQDPSRHTLWRYCVGSPEAAPSDPAKYRTLSQALELVGAGPGGPGSQRLPLLRLAVDAWEYAALAQWREDTPGLPEQIIVQLHSRANAGQETADQRWGRFEYGVTDLALFFMHMANLGYAATYRWNLVPTDRTDSVAVRGGWSEVSLVRVEVPAAGAHPHHARPKGGKAPGATAAAPHSGHVGGSGGIQHVVPIRVLLGNDSWHVQAARNLSDWRSSLFLRANEFLQQWRNDELPYGHHRFDLFGPIVECPPGRPLQLLGDGKDGSKLVCGVLEPGAREPCTILSLGSNNNVRFEKAVLASTHCDVATFDCTVDDPVIVDEQRHRFFKLCVGSSKHAAQKPDLVVSWKQILDLVGISRTPLLKIDVEAYEYPLFGEWAEDTPGLPEQIAVEVHGRAFYLVEETDWTPRWHRPEYGVTDLALFFMHMANLGYATTAQAATPGWGYLSEFTLMRLEGRAGHGKVAHEAAPSQAGTDRTGERAARGAEVGLRSGTRRRRLRGP</sequence>